<evidence type="ECO:0000313" key="3">
    <source>
        <dbReference type="Proteomes" id="UP000007842"/>
    </source>
</evidence>
<dbReference type="Proteomes" id="UP000007842">
    <property type="component" value="Chromosome"/>
</dbReference>
<reference evidence="3" key="1">
    <citation type="submission" date="2011-12" db="EMBL/GenBank/DDBJ databases">
        <title>Complete genome sequence of Streptomyces cattleya strain DSM 46488.</title>
        <authorList>
            <person name="Ou H.-Y."/>
            <person name="Li P."/>
            <person name="Zhao C."/>
            <person name="O'Hagan D."/>
            <person name="Deng Z."/>
        </authorList>
    </citation>
    <scope>NUCLEOTIDE SEQUENCE [LARGE SCALE GENOMIC DNA]</scope>
    <source>
        <strain evidence="3">ATCC 35852 / DSM 46488 / JCM 4925 / NBRC 14057 / NRRL 8057</strain>
    </source>
</reference>
<dbReference type="KEGG" id="scy:SCATT_50230"/>
<feature type="compositionally biased region" description="Basic and acidic residues" evidence="1">
    <location>
        <begin position="93"/>
        <end position="107"/>
    </location>
</feature>
<evidence type="ECO:0000256" key="1">
    <source>
        <dbReference type="SAM" id="MobiDB-lite"/>
    </source>
</evidence>
<dbReference type="STRING" id="1003195.SCATT_50230"/>
<dbReference type="EMBL" id="CP003219">
    <property type="protein sequence ID" value="AEW97394.1"/>
    <property type="molecule type" value="Genomic_DNA"/>
</dbReference>
<evidence type="ECO:0000313" key="2">
    <source>
        <dbReference type="EMBL" id="AEW97394.1"/>
    </source>
</evidence>
<dbReference type="HOGENOM" id="CLU_2002564_0_0_11"/>
<organism evidence="2 3">
    <name type="scientific">Streptantibioticus cattleyicolor (strain ATCC 35852 / DSM 46488 / JCM 4925 / NBRC 14057 / NRRL 8057)</name>
    <name type="common">Streptomyces cattleya</name>
    <dbReference type="NCBI Taxonomy" id="1003195"/>
    <lineage>
        <taxon>Bacteria</taxon>
        <taxon>Bacillati</taxon>
        <taxon>Actinomycetota</taxon>
        <taxon>Actinomycetes</taxon>
        <taxon>Kitasatosporales</taxon>
        <taxon>Streptomycetaceae</taxon>
        <taxon>Streptantibioticus</taxon>
    </lineage>
</organism>
<dbReference type="AlphaFoldDB" id="G8X3M0"/>
<accession>G8X3M0</accession>
<sequence>MTARPLHPGRGGRAGHGEGGCRGSVGHLSSSGPRRFTGIGSFRGGSDRGCDRPSGVRWTDGRAGSGRRSPGPHLSDVPPAPTTPQPEQAPAPTRHDTARHGTADDVTRLPLPGPTGTPESGMRG</sequence>
<feature type="compositionally biased region" description="Gly residues" evidence="1">
    <location>
        <begin position="9"/>
        <end position="23"/>
    </location>
</feature>
<proteinExistence type="predicted"/>
<protein>
    <submittedName>
        <fullName evidence="2">Uncharacterized protein</fullName>
    </submittedName>
</protein>
<gene>
    <name evidence="2" type="ordered locus">SCATT_50230</name>
</gene>
<name>G8X3M0_STREN</name>
<keyword evidence="3" id="KW-1185">Reference proteome</keyword>
<feature type="region of interest" description="Disordered" evidence="1">
    <location>
        <begin position="1"/>
        <end position="124"/>
    </location>
</feature>
<feature type="compositionally biased region" description="Pro residues" evidence="1">
    <location>
        <begin position="78"/>
        <end position="89"/>
    </location>
</feature>